<feature type="region of interest" description="Disordered" evidence="14">
    <location>
        <begin position="539"/>
        <end position="604"/>
    </location>
</feature>
<dbReference type="FunFam" id="3.90.550.10:FF:000092">
    <property type="entry name" value="Glycogenin 2"/>
    <property type="match status" value="1"/>
</dbReference>
<comment type="caution">
    <text evidence="15">The sequence shown here is derived from an EMBL/GenBank/DDBJ whole genome shotgun (WGS) entry which is preliminary data.</text>
</comment>
<feature type="region of interest" description="Disordered" evidence="14">
    <location>
        <begin position="626"/>
        <end position="707"/>
    </location>
</feature>
<feature type="compositionally biased region" description="Basic and acidic residues" evidence="14">
    <location>
        <begin position="401"/>
        <end position="412"/>
    </location>
</feature>
<dbReference type="InterPro" id="IPR029044">
    <property type="entry name" value="Nucleotide-diphossugar_trans"/>
</dbReference>
<evidence type="ECO:0000313" key="15">
    <source>
        <dbReference type="EMBL" id="KAJ5545945.1"/>
    </source>
</evidence>
<dbReference type="GO" id="GO:0005737">
    <property type="term" value="C:cytoplasm"/>
    <property type="evidence" value="ECO:0007669"/>
    <property type="project" value="UniProtKB-SubCell"/>
</dbReference>
<organism evidence="15 16">
    <name type="scientific">Penicillium frequentans</name>
    <dbReference type="NCBI Taxonomy" id="3151616"/>
    <lineage>
        <taxon>Eukaryota</taxon>
        <taxon>Fungi</taxon>
        <taxon>Dikarya</taxon>
        <taxon>Ascomycota</taxon>
        <taxon>Pezizomycotina</taxon>
        <taxon>Eurotiomycetes</taxon>
        <taxon>Eurotiomycetidae</taxon>
        <taxon>Eurotiales</taxon>
        <taxon>Aspergillaceae</taxon>
        <taxon>Penicillium</taxon>
    </lineage>
</organism>
<evidence type="ECO:0000256" key="14">
    <source>
        <dbReference type="SAM" id="MobiDB-lite"/>
    </source>
</evidence>
<dbReference type="GO" id="GO:0005978">
    <property type="term" value="P:glycogen biosynthetic process"/>
    <property type="evidence" value="ECO:0007669"/>
    <property type="project" value="UniProtKB-KW"/>
</dbReference>
<comment type="catalytic activity">
    <reaction evidence="12">
        <text>L-tyrosyl-[glycogenin] + UDP-alpha-D-glucose = alpha-D-glucosyl-L-tyrosyl-[glycogenin] + UDP + H(+)</text>
        <dbReference type="Rhea" id="RHEA:23360"/>
        <dbReference type="Rhea" id="RHEA-COMP:14604"/>
        <dbReference type="Rhea" id="RHEA-COMP:14605"/>
        <dbReference type="ChEBI" id="CHEBI:15378"/>
        <dbReference type="ChEBI" id="CHEBI:46858"/>
        <dbReference type="ChEBI" id="CHEBI:58223"/>
        <dbReference type="ChEBI" id="CHEBI:58885"/>
        <dbReference type="ChEBI" id="CHEBI:140573"/>
        <dbReference type="EC" id="2.4.1.186"/>
    </reaction>
</comment>
<dbReference type="GO" id="GO:0046872">
    <property type="term" value="F:metal ion binding"/>
    <property type="evidence" value="ECO:0007669"/>
    <property type="project" value="UniProtKB-KW"/>
</dbReference>
<keyword evidence="6" id="KW-0320">Glycogen biosynthesis</keyword>
<keyword evidence="7" id="KW-0325">Glycoprotein</keyword>
<evidence type="ECO:0000256" key="7">
    <source>
        <dbReference type="ARBA" id="ARBA00023180"/>
    </source>
</evidence>
<dbReference type="AlphaFoldDB" id="A0AAD6CYX7"/>
<evidence type="ECO:0000256" key="3">
    <source>
        <dbReference type="ARBA" id="ARBA00022490"/>
    </source>
</evidence>
<evidence type="ECO:0000313" key="16">
    <source>
        <dbReference type="Proteomes" id="UP001220324"/>
    </source>
</evidence>
<gene>
    <name evidence="15" type="ORF">N7494_003530</name>
</gene>
<feature type="compositionally biased region" description="Low complexity" evidence="14">
    <location>
        <begin position="644"/>
        <end position="668"/>
    </location>
</feature>
<feature type="compositionally biased region" description="Pro residues" evidence="14">
    <location>
        <begin position="551"/>
        <end position="562"/>
    </location>
</feature>
<name>A0AAD6CYX7_9EURO</name>
<feature type="compositionally biased region" description="Basic and acidic residues" evidence="14">
    <location>
        <begin position="458"/>
        <end position="473"/>
    </location>
</feature>
<dbReference type="Gene3D" id="3.90.550.10">
    <property type="entry name" value="Spore Coat Polysaccharide Biosynthesis Protein SpsA, Chain A"/>
    <property type="match status" value="1"/>
</dbReference>
<comment type="function">
    <text evidence="13">Self-glucosylating initiator of glycogen synthesis. It catalyzes the formation of a short alpha (1,4)-glucosyl chain covalently attached via a glucose 1-O-tyrosyl linkage to internal tyrosine residues and these chains act as primers for the elongation reaction catalyzed by glycogen synthase.</text>
</comment>
<comment type="similarity">
    <text evidence="9">Belongs to the glycosyltransferase 8 family. Glycogenin subfamily.</text>
</comment>
<evidence type="ECO:0000256" key="2">
    <source>
        <dbReference type="ARBA" id="ARBA00004496"/>
    </source>
</evidence>
<evidence type="ECO:0000256" key="11">
    <source>
        <dbReference type="ARBA" id="ARBA00050886"/>
    </source>
</evidence>
<evidence type="ECO:0000256" key="4">
    <source>
        <dbReference type="ARBA" id="ARBA00022679"/>
    </source>
</evidence>
<evidence type="ECO:0000256" key="8">
    <source>
        <dbReference type="ARBA" id="ARBA00023211"/>
    </source>
</evidence>
<dbReference type="InterPro" id="IPR002495">
    <property type="entry name" value="Glyco_trans_8"/>
</dbReference>
<dbReference type="InterPro" id="IPR050587">
    <property type="entry name" value="GNT1/Glycosyltrans_8"/>
</dbReference>
<keyword evidence="3" id="KW-0963">Cytoplasm</keyword>
<evidence type="ECO:0000256" key="1">
    <source>
        <dbReference type="ARBA" id="ARBA00001936"/>
    </source>
</evidence>
<comment type="subcellular location">
    <subcellularLocation>
        <location evidence="2">Cytoplasm</location>
    </subcellularLocation>
</comment>
<sequence length="767" mass="86595">MGPEQSGVYCTLLLSDNYLPGAMVLAHSLRDNGTSAKLVALFTPNTLRSETVNELRTVYDELIPVHSIVNGKPANLWLMDRPDLIATFTKIELWRLTQYERIVYIDCDVVSLRAPDELFSLDENFAAAPDVGWPDCFNSGLMVLRPNMQDYYSLKALAERGISFDGADQGLLNMHFRDWHRLSFTYNCTPSANYQYIPAYKHFQSTISLIHFIGSQKPWNMPRQVVPLDSPYNQLLNKWWSVYDRHYHSPFVSYSQSKSALQASQGSGYPQTAHFAGQSESLRTHHDHEHWPLPHHFPHAENHNVPGQVLSEAMQAHYEQPHHGHHAATQDSIATQMPVLSAVPQYVRGEEKYSTFIPPVPYAPAPVIHGQHESYEAHPEAQQTQHDSDHDHHHQHPPPHQHHDQQHDDHPHQQQHHHHDHQHQQSQPSDQAEAHIHHPQPVSPSAVVQNWQQAPSPEPEHFQAPKAEWDASREPPPLNTRPEGISLEQKTYTMSEDTALFQPPPSYPEAPKNMYYQVPESKPEPERVTKIFPWENRAPKPTRVFTEPSLPRSPSPEPPIPMPSQQADPIPLEPTQSESTHFEPQPFPPQTAFEPSAQTYEQYSRSNAWDEDLEIQRYMDTLQQARRGKPQVISGSVEADSSHSRSTSMSTSNLSTASTATTVGTSAGHRPGMKLTDFPTEVERPSLPVTPAPIHRMRGLESDDDTSTLPAAEGVPNQEEWVGVTVDAFSHLLRATYLLWRSTEPPDAARRAPPSTVRSLGGSGSLF</sequence>
<comment type="catalytic activity">
    <reaction evidence="11">
        <text>[1,4-alpha-D-glucosyl](n)-L-tyrosyl-[glycogenin] + UDP-alpha-D-glucose = [1,4-alpha-D-glucosyl](n+1)-L-tyrosyl-[glycogenin] + UDP + H(+)</text>
        <dbReference type="Rhea" id="RHEA:56560"/>
        <dbReference type="Rhea" id="RHEA-COMP:14606"/>
        <dbReference type="Rhea" id="RHEA-COMP:14607"/>
        <dbReference type="ChEBI" id="CHEBI:15378"/>
        <dbReference type="ChEBI" id="CHEBI:58223"/>
        <dbReference type="ChEBI" id="CHEBI:58885"/>
        <dbReference type="ChEBI" id="CHEBI:140574"/>
        <dbReference type="EC" id="2.4.1.186"/>
    </reaction>
</comment>
<dbReference type="EC" id="2.4.1.186" evidence="10"/>
<dbReference type="PANTHER" id="PTHR11183">
    <property type="entry name" value="GLYCOGENIN SUBFAMILY MEMBER"/>
    <property type="match status" value="1"/>
</dbReference>
<dbReference type="Proteomes" id="UP001220324">
    <property type="component" value="Unassembled WGS sequence"/>
</dbReference>
<evidence type="ECO:0000256" key="10">
    <source>
        <dbReference type="ARBA" id="ARBA00038934"/>
    </source>
</evidence>
<feature type="region of interest" description="Disordered" evidence="14">
    <location>
        <begin position="745"/>
        <end position="767"/>
    </location>
</feature>
<keyword evidence="16" id="KW-1185">Reference proteome</keyword>
<evidence type="ECO:0000256" key="13">
    <source>
        <dbReference type="ARBA" id="ARBA00057883"/>
    </source>
</evidence>
<keyword evidence="5" id="KW-0479">Metal-binding</keyword>
<evidence type="ECO:0000256" key="6">
    <source>
        <dbReference type="ARBA" id="ARBA00023056"/>
    </source>
</evidence>
<evidence type="ECO:0000256" key="12">
    <source>
        <dbReference type="ARBA" id="ARBA00052293"/>
    </source>
</evidence>
<feature type="compositionally biased region" description="Polar residues" evidence="14">
    <location>
        <begin position="446"/>
        <end position="455"/>
    </location>
</feature>
<evidence type="ECO:0000256" key="9">
    <source>
        <dbReference type="ARBA" id="ARBA00038162"/>
    </source>
</evidence>
<keyword evidence="8" id="KW-0464">Manganese</keyword>
<evidence type="ECO:0000256" key="5">
    <source>
        <dbReference type="ARBA" id="ARBA00022723"/>
    </source>
</evidence>
<protein>
    <recommendedName>
        <fullName evidence="10">glycogenin glucosyltransferase</fullName>
        <ecNumber evidence="10">2.4.1.186</ecNumber>
    </recommendedName>
</protein>
<dbReference type="EMBL" id="JAQIZZ010000003">
    <property type="protein sequence ID" value="KAJ5545945.1"/>
    <property type="molecule type" value="Genomic_DNA"/>
</dbReference>
<accession>A0AAD6CYX7</accession>
<feature type="region of interest" description="Disordered" evidence="14">
    <location>
        <begin position="375"/>
        <end position="483"/>
    </location>
</feature>
<dbReference type="SUPFAM" id="SSF53448">
    <property type="entry name" value="Nucleotide-diphospho-sugar transferases"/>
    <property type="match status" value="1"/>
</dbReference>
<dbReference type="Pfam" id="PF01501">
    <property type="entry name" value="Glyco_transf_8"/>
    <property type="match status" value="1"/>
</dbReference>
<proteinExistence type="inferred from homology"/>
<dbReference type="CDD" id="cd02537">
    <property type="entry name" value="GT8_Glycogenin"/>
    <property type="match status" value="1"/>
</dbReference>
<comment type="cofactor">
    <cofactor evidence="1">
        <name>Mn(2+)</name>
        <dbReference type="ChEBI" id="CHEBI:29035"/>
    </cofactor>
</comment>
<keyword evidence="4" id="KW-0808">Transferase</keyword>
<reference evidence="15 16" key="1">
    <citation type="journal article" date="2023" name="IMA Fungus">
        <title>Comparative genomic study of the Penicillium genus elucidates a diverse pangenome and 15 lateral gene transfer events.</title>
        <authorList>
            <person name="Petersen C."/>
            <person name="Sorensen T."/>
            <person name="Nielsen M.R."/>
            <person name="Sondergaard T.E."/>
            <person name="Sorensen J.L."/>
            <person name="Fitzpatrick D.A."/>
            <person name="Frisvad J.C."/>
            <person name="Nielsen K.L."/>
        </authorList>
    </citation>
    <scope>NUCLEOTIDE SEQUENCE [LARGE SCALE GENOMIC DNA]</scope>
    <source>
        <strain evidence="15 16">IBT 35679</strain>
    </source>
</reference>
<dbReference type="GO" id="GO:0008466">
    <property type="term" value="F:glycogenin glucosyltransferase activity"/>
    <property type="evidence" value="ECO:0007669"/>
    <property type="project" value="UniProtKB-EC"/>
</dbReference>